<evidence type="ECO:0000256" key="4">
    <source>
        <dbReference type="ARBA" id="ARBA00022603"/>
    </source>
</evidence>
<dbReference type="OrthoDB" id="7848332at2759"/>
<comment type="caution">
    <text evidence="16">The sequence shown here is derived from an EMBL/GenBank/DDBJ whole genome shotgun (WGS) entry which is preliminary data.</text>
</comment>
<dbReference type="CDD" id="cd02440">
    <property type="entry name" value="AdoMet_MTases"/>
    <property type="match status" value="1"/>
</dbReference>
<dbReference type="GO" id="GO:0042054">
    <property type="term" value="F:histone methyltransferase activity"/>
    <property type="evidence" value="ECO:0007669"/>
    <property type="project" value="TreeGrafter"/>
</dbReference>
<dbReference type="PANTHER" id="PTHR11006:SF53">
    <property type="entry name" value="PROTEIN ARGININE N-METHYLTRANSFERASE 3"/>
    <property type="match status" value="1"/>
</dbReference>
<keyword evidence="17" id="KW-1185">Reference proteome</keyword>
<dbReference type="InterPro" id="IPR049482">
    <property type="entry name" value="ANM3-like_C2H2_Zf"/>
</dbReference>
<keyword evidence="3" id="KW-0963">Cytoplasm</keyword>
<dbReference type="GO" id="GO:0008270">
    <property type="term" value="F:zinc ion binding"/>
    <property type="evidence" value="ECO:0007669"/>
    <property type="project" value="UniProtKB-KW"/>
</dbReference>
<reference evidence="16 17" key="1">
    <citation type="journal article" date="2017" name="Gigascience">
        <title>Draft genome of the honey bee ectoparasitic mite, Tropilaelaps mercedesae, is shaped by the parasitic life history.</title>
        <authorList>
            <person name="Dong X."/>
            <person name="Armstrong S.D."/>
            <person name="Xia D."/>
            <person name="Makepeace B.L."/>
            <person name="Darby A.C."/>
            <person name="Kadowaki T."/>
        </authorList>
    </citation>
    <scope>NUCLEOTIDE SEQUENCE [LARGE SCALE GENOMIC DNA]</scope>
    <source>
        <strain evidence="16">Wuxi-XJTLU</strain>
    </source>
</reference>
<keyword evidence="4 12" id="KW-0489">Methyltransferase</keyword>
<evidence type="ECO:0000256" key="8">
    <source>
        <dbReference type="ARBA" id="ARBA00022771"/>
    </source>
</evidence>
<evidence type="ECO:0000256" key="7">
    <source>
        <dbReference type="ARBA" id="ARBA00022723"/>
    </source>
</evidence>
<feature type="domain" description="Protein arginine N-methyltransferase" evidence="15">
    <location>
        <begin position="327"/>
        <end position="488"/>
    </location>
</feature>
<dbReference type="GO" id="GO:0005634">
    <property type="term" value="C:nucleus"/>
    <property type="evidence" value="ECO:0007669"/>
    <property type="project" value="TreeGrafter"/>
</dbReference>
<dbReference type="Gene3D" id="2.70.160.11">
    <property type="entry name" value="Hnrnp arginine n-methyltransferase1"/>
    <property type="match status" value="1"/>
</dbReference>
<dbReference type="GO" id="GO:0005829">
    <property type="term" value="C:cytosol"/>
    <property type="evidence" value="ECO:0007669"/>
    <property type="project" value="UniProtKB-SubCell"/>
</dbReference>
<dbReference type="Gene3D" id="3.40.50.150">
    <property type="entry name" value="Vaccinia Virus protein VP39"/>
    <property type="match status" value="1"/>
</dbReference>
<name>A0A1V9XCZ5_9ACAR</name>
<dbReference type="Pfam" id="PF21137">
    <property type="entry name" value="ANM3_C2H2_Zf"/>
    <property type="match status" value="1"/>
</dbReference>
<dbReference type="Proteomes" id="UP000192247">
    <property type="component" value="Unassembled WGS sequence"/>
</dbReference>
<evidence type="ECO:0000256" key="12">
    <source>
        <dbReference type="PROSITE-ProRule" id="PRU01015"/>
    </source>
</evidence>
<evidence type="ECO:0000313" key="17">
    <source>
        <dbReference type="Proteomes" id="UP000192247"/>
    </source>
</evidence>
<comment type="catalytic activity">
    <reaction evidence="11">
        <text>L-arginyl-[protein] + S-adenosyl-L-methionine = N(omega)-methyl-L-arginyl-[protein] + S-adenosyl-L-homocysteine + H(+)</text>
        <dbReference type="Rhea" id="RHEA:48100"/>
        <dbReference type="Rhea" id="RHEA-COMP:10532"/>
        <dbReference type="Rhea" id="RHEA-COMP:11990"/>
        <dbReference type="ChEBI" id="CHEBI:15378"/>
        <dbReference type="ChEBI" id="CHEBI:29965"/>
        <dbReference type="ChEBI" id="CHEBI:57856"/>
        <dbReference type="ChEBI" id="CHEBI:59789"/>
        <dbReference type="ChEBI" id="CHEBI:65280"/>
    </reaction>
    <physiologicalReaction direction="left-to-right" evidence="11">
        <dbReference type="Rhea" id="RHEA:48101"/>
    </physiologicalReaction>
</comment>
<feature type="domain" description="Methyltransferase" evidence="13">
    <location>
        <begin position="220"/>
        <end position="321"/>
    </location>
</feature>
<feature type="domain" description="Protein arginine N-methyltransferase 3-like C2H2 zinc finger" evidence="14">
    <location>
        <begin position="55"/>
        <end position="95"/>
    </location>
</feature>
<dbReference type="Pfam" id="PF22528">
    <property type="entry name" value="PRMT_C"/>
    <property type="match status" value="1"/>
</dbReference>
<dbReference type="InterPro" id="IPR036236">
    <property type="entry name" value="Znf_C2H2_sf"/>
</dbReference>
<evidence type="ECO:0000259" key="15">
    <source>
        <dbReference type="Pfam" id="PF22528"/>
    </source>
</evidence>
<evidence type="ECO:0000256" key="5">
    <source>
        <dbReference type="ARBA" id="ARBA00022679"/>
    </source>
</evidence>
<dbReference type="EMBL" id="MNPL01014722">
    <property type="protein sequence ID" value="OQR71379.1"/>
    <property type="molecule type" value="Genomic_DNA"/>
</dbReference>
<evidence type="ECO:0000259" key="13">
    <source>
        <dbReference type="Pfam" id="PF13649"/>
    </source>
</evidence>
<dbReference type="SUPFAM" id="SSF53335">
    <property type="entry name" value="S-adenosyl-L-methionine-dependent methyltransferases"/>
    <property type="match status" value="1"/>
</dbReference>
<proteinExistence type="predicted"/>
<keyword evidence="7" id="KW-0479">Metal-binding</keyword>
<evidence type="ECO:0000256" key="9">
    <source>
        <dbReference type="ARBA" id="ARBA00022833"/>
    </source>
</evidence>
<keyword evidence="6 12" id="KW-0949">S-adenosyl-L-methionine</keyword>
<dbReference type="FunCoup" id="A0A1V9XCZ5">
    <property type="interactions" value="863"/>
</dbReference>
<dbReference type="STRING" id="418985.A0A1V9XCZ5"/>
<dbReference type="FunFam" id="3.40.50.150:FF:000003">
    <property type="entry name" value="Blast:Protein arginine N-methyltransferase 1"/>
    <property type="match status" value="1"/>
</dbReference>
<evidence type="ECO:0000256" key="1">
    <source>
        <dbReference type="ARBA" id="ARBA00004514"/>
    </source>
</evidence>
<dbReference type="SUPFAM" id="SSF57667">
    <property type="entry name" value="beta-beta-alpha zinc fingers"/>
    <property type="match status" value="1"/>
</dbReference>
<keyword evidence="9" id="KW-0862">Zinc</keyword>
<organism evidence="16 17">
    <name type="scientific">Tropilaelaps mercedesae</name>
    <dbReference type="NCBI Taxonomy" id="418985"/>
    <lineage>
        <taxon>Eukaryota</taxon>
        <taxon>Metazoa</taxon>
        <taxon>Ecdysozoa</taxon>
        <taxon>Arthropoda</taxon>
        <taxon>Chelicerata</taxon>
        <taxon>Arachnida</taxon>
        <taxon>Acari</taxon>
        <taxon>Parasitiformes</taxon>
        <taxon>Mesostigmata</taxon>
        <taxon>Gamasina</taxon>
        <taxon>Dermanyssoidea</taxon>
        <taxon>Laelapidae</taxon>
        <taxon>Tropilaelaps</taxon>
    </lineage>
</organism>
<dbReference type="PANTHER" id="PTHR11006">
    <property type="entry name" value="PROTEIN ARGININE N-METHYLTRANSFERASE"/>
    <property type="match status" value="1"/>
</dbReference>
<comment type="catalytic activity">
    <reaction evidence="10">
        <text>L-arginyl-[protein] + 2 S-adenosyl-L-methionine = N(omega),N(omega)-dimethyl-L-arginyl-[protein] + 2 S-adenosyl-L-homocysteine + 2 H(+)</text>
        <dbReference type="Rhea" id="RHEA:48096"/>
        <dbReference type="Rhea" id="RHEA-COMP:10532"/>
        <dbReference type="Rhea" id="RHEA-COMP:11991"/>
        <dbReference type="ChEBI" id="CHEBI:15378"/>
        <dbReference type="ChEBI" id="CHEBI:29965"/>
        <dbReference type="ChEBI" id="CHEBI:57856"/>
        <dbReference type="ChEBI" id="CHEBI:59789"/>
        <dbReference type="ChEBI" id="CHEBI:61897"/>
        <dbReference type="EC" id="2.1.1.319"/>
    </reaction>
    <physiologicalReaction direction="left-to-right" evidence="10">
        <dbReference type="Rhea" id="RHEA:48097"/>
    </physiologicalReaction>
</comment>
<dbReference type="InParanoid" id="A0A1V9XCZ5"/>
<gene>
    <name evidence="16" type="ORF">BIW11_11037</name>
</gene>
<keyword evidence="8" id="KW-0863">Zinc-finger</keyword>
<dbReference type="AlphaFoldDB" id="A0A1V9XCZ5"/>
<dbReference type="GO" id="GO:0032259">
    <property type="term" value="P:methylation"/>
    <property type="evidence" value="ECO:0007669"/>
    <property type="project" value="UniProtKB-KW"/>
</dbReference>
<dbReference type="Pfam" id="PF13649">
    <property type="entry name" value="Methyltransf_25"/>
    <property type="match status" value="1"/>
</dbReference>
<dbReference type="InterPro" id="IPR029063">
    <property type="entry name" value="SAM-dependent_MTases_sf"/>
</dbReference>
<keyword evidence="5 12" id="KW-0808">Transferase</keyword>
<evidence type="ECO:0000256" key="2">
    <source>
        <dbReference type="ARBA" id="ARBA00011925"/>
    </source>
</evidence>
<dbReference type="InterPro" id="IPR041698">
    <property type="entry name" value="Methyltransf_25"/>
</dbReference>
<evidence type="ECO:0000256" key="3">
    <source>
        <dbReference type="ARBA" id="ARBA00022490"/>
    </source>
</evidence>
<dbReference type="PROSITE" id="PS51678">
    <property type="entry name" value="SAM_MT_PRMT"/>
    <property type="match status" value="1"/>
</dbReference>
<accession>A0A1V9XCZ5</accession>
<evidence type="ECO:0000259" key="14">
    <source>
        <dbReference type="Pfam" id="PF21137"/>
    </source>
</evidence>
<evidence type="ECO:0000256" key="6">
    <source>
        <dbReference type="ARBA" id="ARBA00022691"/>
    </source>
</evidence>
<dbReference type="EC" id="2.1.1.319" evidence="2"/>
<dbReference type="InterPro" id="IPR055135">
    <property type="entry name" value="PRMT_dom"/>
</dbReference>
<sequence length="498" mass="56724">MSSSESSDYEEEEFESTNIPCVFCDEVQADDRVFKGHCVSVHSIDIFEIFGRLGDVFRVIKAINYLRRERPSSEDFARLVSSSSHPWNAEEFLQPVIPNDPLLLLDYEDAFDKHRPHHSKNETDEVNLLKERLQLAYEHIASMQKSARAILDSGDEAPRAQRERNDLAVSELKLNDDRNYIESYSHFAIHQEMLQDVHRNEAYRLGILANEKRIEGRTCLDVGCGTGILSMFLAREGKAASVQAVDFSEIIYCAMDIIRENNYQDVVTFSKGKLEDLVERQKSGLKRVGVIVSEWMGYFLLFESMMDTVITARNKLLEPDGLILPCKASMFLTITDSATLHERNVAYWEDVYGFKMTCMKKLSVGDVLVEVCFDKDVCGTEVGFKKFDMYTVTVEETVSFSSPFNITATRDASVTAIVGYFEVYFDPDEKVKLSTRPGGVGNAATHWKQTIFLLPKPISLKRDDSLRGTISVRRSRKNRRGLELDIALENRPLLKYSV</sequence>
<evidence type="ECO:0000256" key="11">
    <source>
        <dbReference type="ARBA" id="ARBA00049303"/>
    </source>
</evidence>
<dbReference type="InterPro" id="IPR025799">
    <property type="entry name" value="Arg_MeTrfase"/>
</dbReference>
<evidence type="ECO:0000256" key="10">
    <source>
        <dbReference type="ARBA" id="ARBA00047384"/>
    </source>
</evidence>
<evidence type="ECO:0000313" key="16">
    <source>
        <dbReference type="EMBL" id="OQR71379.1"/>
    </source>
</evidence>
<comment type="subcellular location">
    <subcellularLocation>
        <location evidence="1">Cytoplasm</location>
        <location evidence="1">Cytosol</location>
    </subcellularLocation>
</comment>
<protein>
    <recommendedName>
        <fullName evidence="2">type I protein arginine methyltransferase</fullName>
        <ecNumber evidence="2">2.1.1.319</ecNumber>
    </recommendedName>
</protein>
<dbReference type="GO" id="GO:0035242">
    <property type="term" value="F:protein-arginine omega-N asymmetric methyltransferase activity"/>
    <property type="evidence" value="ECO:0007669"/>
    <property type="project" value="UniProtKB-EC"/>
</dbReference>